<dbReference type="Gene3D" id="1.25.40.420">
    <property type="match status" value="1"/>
</dbReference>
<dbReference type="SUPFAM" id="SSF49599">
    <property type="entry name" value="TRAF domain-like"/>
    <property type="match status" value="1"/>
</dbReference>
<dbReference type="Gene3D" id="3.30.710.10">
    <property type="entry name" value="Potassium Channel Kv1.1, Chain A"/>
    <property type="match status" value="1"/>
</dbReference>
<dbReference type="Pfam" id="PF00651">
    <property type="entry name" value="BTB"/>
    <property type="match status" value="1"/>
</dbReference>
<dbReference type="CDD" id="cd18186">
    <property type="entry name" value="BTB_POZ_ZBTB_KLHL-like"/>
    <property type="match status" value="1"/>
</dbReference>
<dbReference type="SMART" id="SM00225">
    <property type="entry name" value="BTB"/>
    <property type="match status" value="1"/>
</dbReference>
<dbReference type="Gene3D" id="2.60.210.10">
    <property type="entry name" value="Apoptosis, Tumor Necrosis Factor Receptor Associated Protein 2, Chain A"/>
    <property type="match status" value="1"/>
</dbReference>
<evidence type="ECO:0000259" key="1">
    <source>
        <dbReference type="PROSITE" id="PS50097"/>
    </source>
</evidence>
<dbReference type="GO" id="GO:0030163">
    <property type="term" value="P:protein catabolic process"/>
    <property type="evidence" value="ECO:0007669"/>
    <property type="project" value="UniProtKB-ARBA"/>
</dbReference>
<dbReference type="AlphaFoldDB" id="A0A4Y2R510"/>
<dbReference type="SUPFAM" id="SSF54695">
    <property type="entry name" value="POZ domain"/>
    <property type="match status" value="1"/>
</dbReference>
<name>A0A4Y2R510_ARAVE</name>
<proteinExistence type="predicted"/>
<dbReference type="InterPro" id="IPR008974">
    <property type="entry name" value="TRAF-like"/>
</dbReference>
<protein>
    <submittedName>
        <fullName evidence="2">TD and POZ domain-containing protein 3</fullName>
    </submittedName>
</protein>
<evidence type="ECO:0000313" key="3">
    <source>
        <dbReference type="Proteomes" id="UP000499080"/>
    </source>
</evidence>
<sequence length="557" mass="64397">MAVNEKHFTFIWNIKNFSFSLNTKRFRSPSFSVDTMGGTEWNLILKNSKEDVSCQIQRLNDSGPDEFHLDYELSFLTGDGCVLRSEIFIGKGYKKSYIDSHSGLSVEKDEILKHNTYLFIPDDTLTIRCRMWDNNETISQSGRCFAETLIETECRSFVGTVDKFSSTEPNRKNLVCIQSSSMKNFFSSMKFCVAVDDKLEIEMKPLDYDHLYKYKCKIFIRDSFGNKVKSGQGEFHDTKSQCIPLTLPKEHLMENKGYYLPDDVLTIECEIIFPTGKTIEKLDEPEYGFELKDPREMISNVVKNFFCLKEHQTESLTALKDDCIENEVIFPTNKPIENIDEHEPENECVCNDTQSIIIDPKNTSIFSEENIAEKFSTLKDDWISLFNEGIACDTELKTTTETFRVHKAVLIARSPVFKSMFTTDMAEKASNCVEIDDLDDDTVRRMLKFMYSDTLDNLGYESAKNLYFSSDKYDIVSLRYRCSNFLKQNFLQSKCCEILLLADKHEDTDLKNVVKDYIAKNGEEILSPEEWENLEKNHSLLAIEVLRAINRVKTQET</sequence>
<comment type="caution">
    <text evidence="2">The sequence shown here is derived from an EMBL/GenBank/DDBJ whole genome shotgun (WGS) entry which is preliminary data.</text>
</comment>
<dbReference type="InterPro" id="IPR000210">
    <property type="entry name" value="BTB/POZ_dom"/>
</dbReference>
<dbReference type="Proteomes" id="UP000499080">
    <property type="component" value="Unassembled WGS sequence"/>
</dbReference>
<keyword evidence="3" id="KW-1185">Reference proteome</keyword>
<dbReference type="PANTHER" id="PTHR24413">
    <property type="entry name" value="SPECKLE-TYPE POZ PROTEIN"/>
    <property type="match status" value="1"/>
</dbReference>
<dbReference type="CDD" id="cd00121">
    <property type="entry name" value="MATH"/>
    <property type="match status" value="1"/>
</dbReference>
<evidence type="ECO:0000313" key="2">
    <source>
        <dbReference type="EMBL" id="GBN70385.1"/>
    </source>
</evidence>
<feature type="domain" description="BTB" evidence="1">
    <location>
        <begin position="392"/>
        <end position="456"/>
    </location>
</feature>
<dbReference type="InterPro" id="IPR011333">
    <property type="entry name" value="SKP1/BTB/POZ_sf"/>
</dbReference>
<gene>
    <name evidence="2" type="primary">Tdpoz3_22</name>
    <name evidence="2" type="ORF">AVEN_232674_1</name>
</gene>
<dbReference type="PROSITE" id="PS50097">
    <property type="entry name" value="BTB"/>
    <property type="match status" value="1"/>
</dbReference>
<dbReference type="InterPro" id="IPR002083">
    <property type="entry name" value="MATH/TRAF_dom"/>
</dbReference>
<accession>A0A4Y2R510</accession>
<reference evidence="2 3" key="1">
    <citation type="journal article" date="2019" name="Sci. Rep.">
        <title>Orb-weaving spider Araneus ventricosus genome elucidates the spidroin gene catalogue.</title>
        <authorList>
            <person name="Kono N."/>
            <person name="Nakamura H."/>
            <person name="Ohtoshi R."/>
            <person name="Moran D.A.P."/>
            <person name="Shinohara A."/>
            <person name="Yoshida Y."/>
            <person name="Fujiwara M."/>
            <person name="Mori M."/>
            <person name="Tomita M."/>
            <person name="Arakawa K."/>
        </authorList>
    </citation>
    <scope>NUCLEOTIDE SEQUENCE [LARGE SCALE GENOMIC DNA]</scope>
</reference>
<organism evidence="2 3">
    <name type="scientific">Araneus ventricosus</name>
    <name type="common">Orbweaver spider</name>
    <name type="synonym">Epeira ventricosa</name>
    <dbReference type="NCBI Taxonomy" id="182803"/>
    <lineage>
        <taxon>Eukaryota</taxon>
        <taxon>Metazoa</taxon>
        <taxon>Ecdysozoa</taxon>
        <taxon>Arthropoda</taxon>
        <taxon>Chelicerata</taxon>
        <taxon>Arachnida</taxon>
        <taxon>Araneae</taxon>
        <taxon>Araneomorphae</taxon>
        <taxon>Entelegynae</taxon>
        <taxon>Araneoidea</taxon>
        <taxon>Araneidae</taxon>
        <taxon>Araneus</taxon>
    </lineage>
</organism>
<dbReference type="EMBL" id="BGPR01015727">
    <property type="protein sequence ID" value="GBN70385.1"/>
    <property type="molecule type" value="Genomic_DNA"/>
</dbReference>
<dbReference type="OrthoDB" id="2311693at2759"/>